<evidence type="ECO:0000256" key="6">
    <source>
        <dbReference type="SAM" id="Phobius"/>
    </source>
</evidence>
<feature type="compositionally biased region" description="Basic and acidic residues" evidence="5">
    <location>
        <begin position="776"/>
        <end position="795"/>
    </location>
</feature>
<evidence type="ECO:0000256" key="5">
    <source>
        <dbReference type="SAM" id="MobiDB-lite"/>
    </source>
</evidence>
<dbReference type="Proteomes" id="UP000076532">
    <property type="component" value="Unassembled WGS sequence"/>
</dbReference>
<evidence type="ECO:0000256" key="2">
    <source>
        <dbReference type="ARBA" id="ARBA00022692"/>
    </source>
</evidence>
<feature type="transmembrane region" description="Helical" evidence="6">
    <location>
        <begin position="101"/>
        <end position="120"/>
    </location>
</feature>
<gene>
    <name evidence="7" type="ORF">FIBSPDRAFT_827910</name>
</gene>
<feature type="compositionally biased region" description="Low complexity" evidence="5">
    <location>
        <begin position="859"/>
        <end position="876"/>
    </location>
</feature>
<name>A0A166IAS4_9AGAM</name>
<dbReference type="Pfam" id="PF03619">
    <property type="entry name" value="Solute_trans_a"/>
    <property type="match status" value="1"/>
</dbReference>
<feature type="region of interest" description="Disordered" evidence="5">
    <location>
        <begin position="530"/>
        <end position="576"/>
    </location>
</feature>
<accession>A0A166IAS4</accession>
<feature type="transmembrane region" description="Helical" evidence="6">
    <location>
        <begin position="67"/>
        <end position="89"/>
    </location>
</feature>
<evidence type="ECO:0000313" key="7">
    <source>
        <dbReference type="EMBL" id="KZP19623.1"/>
    </source>
</evidence>
<evidence type="ECO:0000256" key="1">
    <source>
        <dbReference type="ARBA" id="ARBA00004141"/>
    </source>
</evidence>
<feature type="region of interest" description="Disordered" evidence="5">
    <location>
        <begin position="771"/>
        <end position="879"/>
    </location>
</feature>
<proteinExistence type="predicted"/>
<dbReference type="OrthoDB" id="5348404at2759"/>
<protein>
    <submittedName>
        <fullName evidence="7">DUF300-domain-containing protein</fullName>
    </submittedName>
</protein>
<dbReference type="SMART" id="SM01417">
    <property type="entry name" value="Solute_trans_a"/>
    <property type="match status" value="1"/>
</dbReference>
<evidence type="ECO:0000256" key="3">
    <source>
        <dbReference type="ARBA" id="ARBA00022989"/>
    </source>
</evidence>
<dbReference type="InterPro" id="IPR005178">
    <property type="entry name" value="Ostalpha/TMEM184C"/>
</dbReference>
<comment type="subcellular location">
    <subcellularLocation>
        <location evidence="1">Membrane</location>
        <topology evidence="1">Multi-pass membrane protein</topology>
    </subcellularLocation>
</comment>
<keyword evidence="4 6" id="KW-0472">Membrane</keyword>
<feature type="compositionally biased region" description="Polar residues" evidence="5">
    <location>
        <begin position="464"/>
        <end position="480"/>
    </location>
</feature>
<feature type="compositionally biased region" description="Basic and acidic residues" evidence="5">
    <location>
        <begin position="442"/>
        <end position="455"/>
    </location>
</feature>
<keyword evidence="3 6" id="KW-1133">Transmembrane helix</keyword>
<evidence type="ECO:0000313" key="8">
    <source>
        <dbReference type="Proteomes" id="UP000076532"/>
    </source>
</evidence>
<dbReference type="STRING" id="436010.A0A166IAS4"/>
<dbReference type="AlphaFoldDB" id="A0A166IAS4"/>
<feature type="transmembrane region" description="Helical" evidence="6">
    <location>
        <begin position="32"/>
        <end position="52"/>
    </location>
</feature>
<feature type="region of interest" description="Disordered" evidence="5">
    <location>
        <begin position="630"/>
        <end position="676"/>
    </location>
</feature>
<feature type="region of interest" description="Disordered" evidence="5">
    <location>
        <begin position="691"/>
        <end position="754"/>
    </location>
</feature>
<evidence type="ECO:0000256" key="4">
    <source>
        <dbReference type="ARBA" id="ARBA00023136"/>
    </source>
</evidence>
<dbReference type="EMBL" id="KV417562">
    <property type="protein sequence ID" value="KZP19623.1"/>
    <property type="molecule type" value="Genomic_DNA"/>
</dbReference>
<feature type="compositionally biased region" description="Low complexity" evidence="5">
    <location>
        <begin position="914"/>
        <end position="928"/>
    </location>
</feature>
<feature type="compositionally biased region" description="Polar residues" evidence="5">
    <location>
        <begin position="739"/>
        <end position="748"/>
    </location>
</feature>
<keyword evidence="8" id="KW-1185">Reference proteome</keyword>
<feature type="transmembrane region" description="Helical" evidence="6">
    <location>
        <begin position="177"/>
        <end position="199"/>
    </location>
</feature>
<feature type="region of interest" description="Disordered" evidence="5">
    <location>
        <begin position="908"/>
        <end position="993"/>
    </location>
</feature>
<reference evidence="7 8" key="1">
    <citation type="journal article" date="2016" name="Mol. Biol. Evol.">
        <title>Comparative Genomics of Early-Diverging Mushroom-Forming Fungi Provides Insights into the Origins of Lignocellulose Decay Capabilities.</title>
        <authorList>
            <person name="Nagy L.G."/>
            <person name="Riley R."/>
            <person name="Tritt A."/>
            <person name="Adam C."/>
            <person name="Daum C."/>
            <person name="Floudas D."/>
            <person name="Sun H."/>
            <person name="Yadav J.S."/>
            <person name="Pangilinan J."/>
            <person name="Larsson K.H."/>
            <person name="Matsuura K."/>
            <person name="Barry K."/>
            <person name="Labutti K."/>
            <person name="Kuo R."/>
            <person name="Ohm R.A."/>
            <person name="Bhattacharya S.S."/>
            <person name="Shirouzu T."/>
            <person name="Yoshinaga Y."/>
            <person name="Martin F.M."/>
            <person name="Grigoriev I.V."/>
            <person name="Hibbett D.S."/>
        </authorList>
    </citation>
    <scope>NUCLEOTIDE SEQUENCE [LARGE SCALE GENOMIC DNA]</scope>
    <source>
        <strain evidence="7 8">CBS 109695</strain>
    </source>
</reference>
<feature type="transmembrane region" description="Helical" evidence="6">
    <location>
        <begin position="246"/>
        <end position="269"/>
    </location>
</feature>
<dbReference type="GO" id="GO:0016020">
    <property type="term" value="C:membrane"/>
    <property type="evidence" value="ECO:0007669"/>
    <property type="project" value="UniProtKB-SubCell"/>
</dbReference>
<dbReference type="PANTHER" id="PTHR23423">
    <property type="entry name" value="ORGANIC SOLUTE TRANSPORTER-RELATED"/>
    <property type="match status" value="1"/>
</dbReference>
<organism evidence="7 8">
    <name type="scientific">Athelia psychrophila</name>
    <dbReference type="NCBI Taxonomy" id="1759441"/>
    <lineage>
        <taxon>Eukaryota</taxon>
        <taxon>Fungi</taxon>
        <taxon>Dikarya</taxon>
        <taxon>Basidiomycota</taxon>
        <taxon>Agaricomycotina</taxon>
        <taxon>Agaricomycetes</taxon>
        <taxon>Agaricomycetidae</taxon>
        <taxon>Atheliales</taxon>
        <taxon>Atheliaceae</taxon>
        <taxon>Athelia</taxon>
    </lineage>
</organism>
<keyword evidence="2 6" id="KW-0812">Transmembrane</keyword>
<feature type="compositionally biased region" description="Polar residues" evidence="5">
    <location>
        <begin position="530"/>
        <end position="540"/>
    </location>
</feature>
<feature type="transmembrane region" description="Helical" evidence="6">
    <location>
        <begin position="211"/>
        <end position="234"/>
    </location>
</feature>
<sequence>MVSNATCFAPTAAQEGPSFIQNGHLTIQAHDIGWAVAGLFTIIACITSFWLVNKHLQWYTNKREQRYIIRVLFMVPVYAIISLASYLFWDHSTALLLIRDGYESTVLTSFFYLLLTYLSPNPDEQKNIYRIVGISQHADREAIRAGKDVRKWLFPLGWVKKKPADGLYFLQMMKWGVLQYCIVRPTTTLAAVILNYIGWYCESSWSPEWGYVYVTIVISLSVTVAMYCLIQVYVPISGHLAPHKPLLKLFAIKAVVFLTFWQATLLSLLKSFGVVKETTYMTASEINTGISAILECFEMMVFAFLHLRAFTYKPYVLASPNLKTPRLRSLGHAFDFRETFREIGTGCAYIVDRMKGRESHVDLIARRAGVFEDAFGQGRPRPAAIATMHTFGIQPQHGQEKHAMQVEVQQEVNVDVGGERQWLGNGDDYGYGLAYASRREKDRSDGLGEAIDKELKRRRADSDNGGTPRQASDGGTSRPRTSWWRGVYNRLSQSGPDPEETARHATLILPHHYEYDDAPPASIIQTYRNSQASEANADSTRLNDSDVLRPLPPSPTPRKQHKDNASPPTPVTRSDSLLARVFPYASSTNLATSEATHLSGHMQVKTVGMGQTPSSVIVISGDDPGRVLMRSPELGQLPAPSGLDITHSRSSASASPPRHDLVTDPIHSMRPKPTRPPTAIASIIEEAHLVGERAHSRPSPSRPPHGPDLPRGSAHSESRHPTPARLPQSNYPVAGERTFPTSDASGSPQRHELPADSQHSMYLAPERPQHAIPPTVEERGAEQRPPRLLLTDRRISGSGSLHVRQSAGHRRSLDPYSPVSPGARAIYEQQQTGSHAPTDRRISDSAHAQRSAGHRPSRHSSAPLSPLSPGALSPYAPQYPGVSKPSDGVVFDPMSLYLAAQRKNALPSREKARSAAPPAAIISPLPSKRSPFTRAPAQLSIPAPLAPQTSNRPARRYSSDIINTTLPLPLAQPATGHYHEPPLSSETRTYSRR</sequence>
<feature type="compositionally biased region" description="Polar residues" evidence="5">
    <location>
        <begin position="984"/>
        <end position="993"/>
    </location>
</feature>
<feature type="region of interest" description="Disordered" evidence="5">
    <location>
        <begin position="442"/>
        <end position="482"/>
    </location>
</feature>